<name>S8C316_9LAMI</name>
<dbReference type="EMBL" id="AUSU01007121">
    <property type="protein sequence ID" value="EPS61044.1"/>
    <property type="molecule type" value="Genomic_DNA"/>
</dbReference>
<keyword evidence="3" id="KW-1185">Reference proteome</keyword>
<dbReference type="AlphaFoldDB" id="S8C316"/>
<comment type="caution">
    <text evidence="2">The sequence shown here is derived from an EMBL/GenBank/DDBJ whole genome shotgun (WGS) entry which is preliminary data.</text>
</comment>
<dbReference type="OrthoDB" id="1838812at2759"/>
<dbReference type="Proteomes" id="UP000015453">
    <property type="component" value="Unassembled WGS sequence"/>
</dbReference>
<evidence type="ECO:0000256" key="1">
    <source>
        <dbReference type="SAM" id="MobiDB-lite"/>
    </source>
</evidence>
<protein>
    <recommendedName>
        <fullName evidence="4">Transposase MuDR plant domain-containing protein</fullName>
    </recommendedName>
</protein>
<accession>S8C316</accession>
<reference evidence="2 3" key="1">
    <citation type="journal article" date="2013" name="BMC Genomics">
        <title>The miniature genome of a carnivorous plant Genlisea aurea contains a low number of genes and short non-coding sequences.</title>
        <authorList>
            <person name="Leushkin E.V."/>
            <person name="Sutormin R.A."/>
            <person name="Nabieva E.R."/>
            <person name="Penin A.A."/>
            <person name="Kondrashov A.S."/>
            <person name="Logacheva M.D."/>
        </authorList>
    </citation>
    <scope>NUCLEOTIDE SEQUENCE [LARGE SCALE GENOMIC DNA]</scope>
</reference>
<evidence type="ECO:0000313" key="2">
    <source>
        <dbReference type="EMBL" id="EPS61044.1"/>
    </source>
</evidence>
<sequence length="316" mass="36271">MGFEIFVESTALQMPVEDEENDDVPELECNDMIFDHLENQDTDYDSQGQEPENDSDGSYGDNDEEIAHDEEIRGEAGGSHWVPPNFISNILVREVHEPQHVPDPIHFLPSPFSKNQRFASKEAFHKEVVDYSLKIGREFRAYKVRGGVCAEYRCYRRNEQGCNWRIRCAYHNRDALWKITALEEPHICTTFGRNVVNHRNITPLYIAECARPYLETDISTKPFLNFFWKINFKIRGPWWNTDTKSPTPVVTVDGTHLYVKTTSHGNGLSNYWIDILSGIELVALSLIVVLQLKTQHLPSGHSCQNMGVRIGIAYVI</sequence>
<gene>
    <name evidence="2" type="ORF">M569_13756</name>
</gene>
<feature type="region of interest" description="Disordered" evidence="1">
    <location>
        <begin position="33"/>
        <end position="63"/>
    </location>
</feature>
<proteinExistence type="predicted"/>
<organism evidence="2 3">
    <name type="scientific">Genlisea aurea</name>
    <dbReference type="NCBI Taxonomy" id="192259"/>
    <lineage>
        <taxon>Eukaryota</taxon>
        <taxon>Viridiplantae</taxon>
        <taxon>Streptophyta</taxon>
        <taxon>Embryophyta</taxon>
        <taxon>Tracheophyta</taxon>
        <taxon>Spermatophyta</taxon>
        <taxon>Magnoliopsida</taxon>
        <taxon>eudicotyledons</taxon>
        <taxon>Gunneridae</taxon>
        <taxon>Pentapetalae</taxon>
        <taxon>asterids</taxon>
        <taxon>lamiids</taxon>
        <taxon>Lamiales</taxon>
        <taxon>Lentibulariaceae</taxon>
        <taxon>Genlisea</taxon>
    </lineage>
</organism>
<evidence type="ECO:0000313" key="3">
    <source>
        <dbReference type="Proteomes" id="UP000015453"/>
    </source>
</evidence>
<evidence type="ECO:0008006" key="4">
    <source>
        <dbReference type="Google" id="ProtNLM"/>
    </source>
</evidence>
<feature type="compositionally biased region" description="Acidic residues" evidence="1">
    <location>
        <begin position="51"/>
        <end position="63"/>
    </location>
</feature>